<evidence type="ECO:0000313" key="2">
    <source>
        <dbReference type="EMBL" id="SMQ55010.1"/>
    </source>
</evidence>
<feature type="signal peptide" evidence="1">
    <location>
        <begin position="1"/>
        <end position="18"/>
    </location>
</feature>
<gene>
    <name evidence="2" type="ORF">ZT3D7_G10165</name>
</gene>
<organism evidence="2 3">
    <name type="scientific">Zymoseptoria tritici (strain ST99CH_3D7)</name>
    <dbReference type="NCBI Taxonomy" id="1276538"/>
    <lineage>
        <taxon>Eukaryota</taxon>
        <taxon>Fungi</taxon>
        <taxon>Dikarya</taxon>
        <taxon>Ascomycota</taxon>
        <taxon>Pezizomycotina</taxon>
        <taxon>Dothideomycetes</taxon>
        <taxon>Dothideomycetidae</taxon>
        <taxon>Mycosphaerellales</taxon>
        <taxon>Mycosphaerellaceae</taxon>
        <taxon>Zymoseptoria</taxon>
    </lineage>
</organism>
<sequence>MLFQTFAVAIAFAAHTLAALPGNGLQGRTCQNPQSNDDKSICKAASCYWTQLRSYATQKPYGCCCPPGHVLDFDTGCDHNHGRAGPHSGC</sequence>
<accession>A0A1X7S672</accession>
<proteinExistence type="predicted"/>
<protein>
    <submittedName>
        <fullName evidence="2">Uncharacterized protein</fullName>
    </submittedName>
</protein>
<keyword evidence="1" id="KW-0732">Signal</keyword>
<evidence type="ECO:0000313" key="3">
    <source>
        <dbReference type="Proteomes" id="UP000215127"/>
    </source>
</evidence>
<dbReference type="Proteomes" id="UP000215127">
    <property type="component" value="Chromosome 11"/>
</dbReference>
<evidence type="ECO:0000256" key="1">
    <source>
        <dbReference type="SAM" id="SignalP"/>
    </source>
</evidence>
<reference evidence="2 3" key="1">
    <citation type="submission" date="2016-06" db="EMBL/GenBank/DDBJ databases">
        <authorList>
            <person name="Kjaerup R.B."/>
            <person name="Dalgaard T.S."/>
            <person name="Juul-Madsen H.R."/>
        </authorList>
    </citation>
    <scope>NUCLEOTIDE SEQUENCE [LARGE SCALE GENOMIC DNA]</scope>
</reference>
<dbReference type="EMBL" id="LT853702">
    <property type="protein sequence ID" value="SMQ55010.1"/>
    <property type="molecule type" value="Genomic_DNA"/>
</dbReference>
<feature type="chain" id="PRO_5012462889" evidence="1">
    <location>
        <begin position="19"/>
        <end position="90"/>
    </location>
</feature>
<keyword evidence="3" id="KW-1185">Reference proteome</keyword>
<name>A0A1X7S672_ZYMT9</name>
<dbReference type="AlphaFoldDB" id="A0A1X7S672"/>